<dbReference type="EMBL" id="JAHYIQ010000037">
    <property type="protein sequence ID" value="KAK1119299.1"/>
    <property type="molecule type" value="Genomic_DNA"/>
</dbReference>
<evidence type="ECO:0000313" key="3">
    <source>
        <dbReference type="Proteomes" id="UP001177670"/>
    </source>
</evidence>
<dbReference type="AlphaFoldDB" id="A0AA40KGB4"/>
<comment type="caution">
    <text evidence="2">The sequence shown here is derived from an EMBL/GenBank/DDBJ whole genome shotgun (WGS) entry which is preliminary data.</text>
</comment>
<proteinExistence type="predicted"/>
<evidence type="ECO:0000256" key="1">
    <source>
        <dbReference type="SAM" id="SignalP"/>
    </source>
</evidence>
<feature type="chain" id="PRO_5041262191" evidence="1">
    <location>
        <begin position="31"/>
        <end position="172"/>
    </location>
</feature>
<gene>
    <name evidence="2" type="ORF">K0M31_013488</name>
</gene>
<dbReference type="Proteomes" id="UP001177670">
    <property type="component" value="Unassembled WGS sequence"/>
</dbReference>
<accession>A0AA40KGB4</accession>
<feature type="signal peptide" evidence="1">
    <location>
        <begin position="1"/>
        <end position="30"/>
    </location>
</feature>
<evidence type="ECO:0000313" key="2">
    <source>
        <dbReference type="EMBL" id="KAK1119299.1"/>
    </source>
</evidence>
<keyword evidence="1" id="KW-0732">Signal</keyword>
<sequence length="172" mass="18725">MLQIITMQSSIAKLLLVVVLCIVSLSHVEASNKVTVEDMEVNVPDNNIVGSWEPQVSNNLISSTINVIESCPGEIEADITVYQGDDVVSQTTKKFDKPIKDFESMNICASIDSPDANDDCSVGMGEQLATDCDVSDWFSEMKPGDYKAQCDFKHDGNVIAGVTLKVKVESDM</sequence>
<organism evidence="2 3">
    <name type="scientific">Melipona bicolor</name>
    <dbReference type="NCBI Taxonomy" id="60889"/>
    <lineage>
        <taxon>Eukaryota</taxon>
        <taxon>Metazoa</taxon>
        <taxon>Ecdysozoa</taxon>
        <taxon>Arthropoda</taxon>
        <taxon>Hexapoda</taxon>
        <taxon>Insecta</taxon>
        <taxon>Pterygota</taxon>
        <taxon>Neoptera</taxon>
        <taxon>Endopterygota</taxon>
        <taxon>Hymenoptera</taxon>
        <taxon>Apocrita</taxon>
        <taxon>Aculeata</taxon>
        <taxon>Apoidea</taxon>
        <taxon>Anthophila</taxon>
        <taxon>Apidae</taxon>
        <taxon>Melipona</taxon>
    </lineage>
</organism>
<reference evidence="2" key="1">
    <citation type="submission" date="2021-10" db="EMBL/GenBank/DDBJ databases">
        <title>Melipona bicolor Genome sequencing and assembly.</title>
        <authorList>
            <person name="Araujo N.S."/>
            <person name="Arias M.C."/>
        </authorList>
    </citation>
    <scope>NUCLEOTIDE SEQUENCE</scope>
    <source>
        <strain evidence="2">USP_2M_L1-L4_2017</strain>
        <tissue evidence="2">Whole body</tissue>
    </source>
</reference>
<keyword evidence="3" id="KW-1185">Reference proteome</keyword>
<protein>
    <submittedName>
        <fullName evidence="2">Uncharacterized protein</fullName>
    </submittedName>
</protein>
<name>A0AA40KGB4_9HYME</name>